<sequence length="97" mass="11086">MSSHLGLRSSRATYHIYLASTETTDFHFVQTSLINFLQEICFRIPRDAKRAFSEFVASRSAEFYDTALKKSVSNWLKCVAANGLILINKVCSIKRYT</sequence>
<proteinExistence type="predicted"/>
<organism evidence="1 2">
    <name type="scientific">Trichonephila clavata</name>
    <name type="common">Joro spider</name>
    <name type="synonym">Nephila clavata</name>
    <dbReference type="NCBI Taxonomy" id="2740835"/>
    <lineage>
        <taxon>Eukaryota</taxon>
        <taxon>Metazoa</taxon>
        <taxon>Ecdysozoa</taxon>
        <taxon>Arthropoda</taxon>
        <taxon>Chelicerata</taxon>
        <taxon>Arachnida</taxon>
        <taxon>Araneae</taxon>
        <taxon>Araneomorphae</taxon>
        <taxon>Entelegynae</taxon>
        <taxon>Araneoidea</taxon>
        <taxon>Nephilidae</taxon>
        <taxon>Trichonephila</taxon>
    </lineage>
</organism>
<dbReference type="Proteomes" id="UP000887116">
    <property type="component" value="Unassembled WGS sequence"/>
</dbReference>
<comment type="caution">
    <text evidence="1">The sequence shown here is derived from an EMBL/GenBank/DDBJ whole genome shotgun (WGS) entry which is preliminary data.</text>
</comment>
<reference evidence="1" key="1">
    <citation type="submission" date="2020-07" db="EMBL/GenBank/DDBJ databases">
        <title>Multicomponent nature underlies the extraordinary mechanical properties of spider dragline silk.</title>
        <authorList>
            <person name="Kono N."/>
            <person name="Nakamura H."/>
            <person name="Mori M."/>
            <person name="Yoshida Y."/>
            <person name="Ohtoshi R."/>
            <person name="Malay A.D."/>
            <person name="Moran D.A.P."/>
            <person name="Tomita M."/>
            <person name="Numata K."/>
            <person name="Arakawa K."/>
        </authorList>
    </citation>
    <scope>NUCLEOTIDE SEQUENCE</scope>
</reference>
<dbReference type="EMBL" id="BMAO01020853">
    <property type="protein sequence ID" value="GFQ70345.1"/>
    <property type="molecule type" value="Genomic_DNA"/>
</dbReference>
<evidence type="ECO:0000313" key="1">
    <source>
        <dbReference type="EMBL" id="GFQ70345.1"/>
    </source>
</evidence>
<name>A0A8X6F3S5_TRICU</name>
<gene>
    <name evidence="1" type="ORF">TNCT_196381</name>
</gene>
<evidence type="ECO:0000313" key="2">
    <source>
        <dbReference type="Proteomes" id="UP000887116"/>
    </source>
</evidence>
<protein>
    <submittedName>
        <fullName evidence="1">Uncharacterized protein</fullName>
    </submittedName>
</protein>
<accession>A0A8X6F3S5</accession>
<keyword evidence="2" id="KW-1185">Reference proteome</keyword>
<dbReference type="AlphaFoldDB" id="A0A8X6F3S5"/>